<dbReference type="GO" id="GO:0030246">
    <property type="term" value="F:carbohydrate binding"/>
    <property type="evidence" value="ECO:0007669"/>
    <property type="project" value="UniProtKB-KW"/>
</dbReference>
<comment type="caution">
    <text evidence="3">The sequence shown here is derived from an EMBL/GenBank/DDBJ whole genome shotgun (WGS) entry which is preliminary data.</text>
</comment>
<dbReference type="PANTHER" id="PTHR23250">
    <property type="entry name" value="DYSFERLIN-RELATED"/>
    <property type="match status" value="1"/>
</dbReference>
<evidence type="ECO:0000256" key="1">
    <source>
        <dbReference type="ARBA" id="ARBA00022734"/>
    </source>
</evidence>
<evidence type="ECO:0000256" key="2">
    <source>
        <dbReference type="ARBA" id="ARBA00038331"/>
    </source>
</evidence>
<dbReference type="Pfam" id="PF06462">
    <property type="entry name" value="Hyd_WA"/>
    <property type="match status" value="1"/>
</dbReference>
<comment type="similarity">
    <text evidence="2">Belongs to the tectonin family.</text>
</comment>
<name>A0AAN9B7J7_9CAEN</name>
<reference evidence="3 4" key="1">
    <citation type="submission" date="2024-02" db="EMBL/GenBank/DDBJ databases">
        <title>Chromosome-scale genome assembly of the rough periwinkle Littorina saxatilis.</title>
        <authorList>
            <person name="De Jode A."/>
            <person name="Faria R."/>
            <person name="Formenti G."/>
            <person name="Sims Y."/>
            <person name="Smith T.P."/>
            <person name="Tracey A."/>
            <person name="Wood J.M.D."/>
            <person name="Zagrodzka Z.B."/>
            <person name="Johannesson K."/>
            <person name="Butlin R.K."/>
            <person name="Leder E.H."/>
        </authorList>
    </citation>
    <scope>NUCLEOTIDE SEQUENCE [LARGE SCALE GENOMIC DNA]</scope>
    <source>
        <strain evidence="3">Snail1</strain>
        <tissue evidence="3">Muscle</tissue>
    </source>
</reference>
<dbReference type="Proteomes" id="UP001374579">
    <property type="component" value="Unassembled WGS sequence"/>
</dbReference>
<keyword evidence="1" id="KW-0430">Lectin</keyword>
<proteinExistence type="inferred from homology"/>
<evidence type="ECO:0000313" key="4">
    <source>
        <dbReference type="Proteomes" id="UP001374579"/>
    </source>
</evidence>
<dbReference type="SMART" id="SM00706">
    <property type="entry name" value="TECPR"/>
    <property type="match status" value="6"/>
</dbReference>
<dbReference type="InterPro" id="IPR006624">
    <property type="entry name" value="Beta-propeller_rpt_TECPR"/>
</dbReference>
<dbReference type="PANTHER" id="PTHR23250:SF3">
    <property type="entry name" value="FISH-EGG LECTIN-LIKE ISOFORM X1-RELATED"/>
    <property type="match status" value="1"/>
</dbReference>
<keyword evidence="4" id="KW-1185">Reference proteome</keyword>
<dbReference type="Pfam" id="PF19193">
    <property type="entry name" value="Tectonin"/>
    <property type="match status" value="1"/>
</dbReference>
<dbReference type="InterPro" id="IPR051513">
    <property type="entry name" value="Tectonin_beta-prop"/>
</dbReference>
<sequence>MEWKPVDGRLKLISINLGGVWGLAENGDIFYRDGTFENYQSPGTGWWQVEGKLEQLSVGWNSVWAVDKLGQVWYRAGIDIEHVTGTTWVNVPTDGPFKQVSVDRLGHVWAIDRKNDVYFRVGACVEQITGMFWRKVGNRRLAQLDAGKAGVWAVDENKEVFHRSGTYGENGREGEAWIPVGPGAVLLLQLSSGGEDMMMGVTARGELYMRSGMYTTGPIGQCWKRLPGELRMVDVYGYTAWGIDGRLRPVYTSCLPRSQVPVRMLRDTFF</sequence>
<gene>
    <name evidence="3" type="ORF">V1264_003044</name>
</gene>
<evidence type="ECO:0000313" key="3">
    <source>
        <dbReference type="EMBL" id="KAK7098815.1"/>
    </source>
</evidence>
<dbReference type="AlphaFoldDB" id="A0AAN9B7J7"/>
<organism evidence="3 4">
    <name type="scientific">Littorina saxatilis</name>
    <dbReference type="NCBI Taxonomy" id="31220"/>
    <lineage>
        <taxon>Eukaryota</taxon>
        <taxon>Metazoa</taxon>
        <taxon>Spiralia</taxon>
        <taxon>Lophotrochozoa</taxon>
        <taxon>Mollusca</taxon>
        <taxon>Gastropoda</taxon>
        <taxon>Caenogastropoda</taxon>
        <taxon>Littorinimorpha</taxon>
        <taxon>Littorinoidea</taxon>
        <taxon>Littorinidae</taxon>
        <taxon>Littorina</taxon>
    </lineage>
</organism>
<accession>A0AAN9B7J7</accession>
<dbReference type="EMBL" id="JBAMIC010000012">
    <property type="protein sequence ID" value="KAK7098815.1"/>
    <property type="molecule type" value="Genomic_DNA"/>
</dbReference>
<protein>
    <submittedName>
        <fullName evidence="3">Uncharacterized protein</fullName>
    </submittedName>
</protein>